<name>A0A1I5UAB6_9BACT</name>
<dbReference type="Proteomes" id="UP000199031">
    <property type="component" value="Unassembled WGS sequence"/>
</dbReference>
<evidence type="ECO:0000313" key="2">
    <source>
        <dbReference type="Proteomes" id="UP000199031"/>
    </source>
</evidence>
<organism evidence="1 2">
    <name type="scientific">Parafilimonas terrae</name>
    <dbReference type="NCBI Taxonomy" id="1465490"/>
    <lineage>
        <taxon>Bacteria</taxon>
        <taxon>Pseudomonadati</taxon>
        <taxon>Bacteroidota</taxon>
        <taxon>Chitinophagia</taxon>
        <taxon>Chitinophagales</taxon>
        <taxon>Chitinophagaceae</taxon>
        <taxon>Parafilimonas</taxon>
    </lineage>
</organism>
<dbReference type="EMBL" id="FOXQ01000003">
    <property type="protein sequence ID" value="SFP92239.1"/>
    <property type="molecule type" value="Genomic_DNA"/>
</dbReference>
<evidence type="ECO:0000313" key="1">
    <source>
        <dbReference type="EMBL" id="SFP92239.1"/>
    </source>
</evidence>
<proteinExistence type="predicted"/>
<dbReference type="RefSeq" id="WP_090656720.1">
    <property type="nucleotide sequence ID" value="NZ_FOXQ01000003.1"/>
</dbReference>
<sequence>MSTEDFPLLQVLKCIEDFAKQNAEIKAFTEKWDTKLSTQQNGLQLYTFLEQKFNEGYKNANDKEFVKRIAIEEYSQHLNSDNPFISKGYAWFKRGKDFSLKDFLLFKLETNDEYRTGSSEYNVFDDSVLKNETLIIPAWRKQEKRFNDAARGWAYARYVDYVKRNSGKEIPSITNPEYNKSLHDYLQPELYEKIIAWLSENTSSDSLIEFVKLENGIPYWQYKAVYLRALHEKIKHLLPTLNNEQLKRLYEKTFSIELKESRAFRTDPKAPKFEAYLHEFDKMPLT</sequence>
<protein>
    <submittedName>
        <fullName evidence="1">Uncharacterized protein</fullName>
    </submittedName>
</protein>
<accession>A0A1I5UAB6</accession>
<dbReference type="AlphaFoldDB" id="A0A1I5UAB6"/>
<gene>
    <name evidence="1" type="ORF">SAMN05444277_103169</name>
</gene>
<keyword evidence="2" id="KW-1185">Reference proteome</keyword>
<reference evidence="1 2" key="1">
    <citation type="submission" date="2016-10" db="EMBL/GenBank/DDBJ databases">
        <authorList>
            <person name="de Groot N.N."/>
        </authorList>
    </citation>
    <scope>NUCLEOTIDE SEQUENCE [LARGE SCALE GENOMIC DNA]</scope>
    <source>
        <strain evidence="1 2">DSM 28286</strain>
    </source>
</reference>